<keyword evidence="3" id="KW-1185">Reference proteome</keyword>
<comment type="caution">
    <text evidence="2">The sequence shown here is derived from an EMBL/GenBank/DDBJ whole genome shotgun (WGS) entry which is preliminary data.</text>
</comment>
<reference evidence="2 3" key="1">
    <citation type="journal article" date="2021" name="Commun. Biol.">
        <title>The genome of Shorea leprosula (Dipterocarpaceae) highlights the ecological relevance of drought in aseasonal tropical rainforests.</title>
        <authorList>
            <person name="Ng K.K.S."/>
            <person name="Kobayashi M.J."/>
            <person name="Fawcett J.A."/>
            <person name="Hatakeyama M."/>
            <person name="Paape T."/>
            <person name="Ng C.H."/>
            <person name="Ang C.C."/>
            <person name="Tnah L.H."/>
            <person name="Lee C.T."/>
            <person name="Nishiyama T."/>
            <person name="Sese J."/>
            <person name="O'Brien M.J."/>
            <person name="Copetti D."/>
            <person name="Mohd Noor M.I."/>
            <person name="Ong R.C."/>
            <person name="Putra M."/>
            <person name="Sireger I.Z."/>
            <person name="Indrioko S."/>
            <person name="Kosugi Y."/>
            <person name="Izuno A."/>
            <person name="Isagi Y."/>
            <person name="Lee S.L."/>
            <person name="Shimizu K.K."/>
        </authorList>
    </citation>
    <scope>NUCLEOTIDE SEQUENCE [LARGE SCALE GENOMIC DNA]</scope>
    <source>
        <strain evidence="2">214</strain>
    </source>
</reference>
<feature type="compositionally biased region" description="Basic and acidic residues" evidence="1">
    <location>
        <begin position="9"/>
        <end position="18"/>
    </location>
</feature>
<protein>
    <submittedName>
        <fullName evidence="2">Uncharacterized protein</fullName>
    </submittedName>
</protein>
<accession>A0AAV5HYP5</accession>
<dbReference type="Proteomes" id="UP001054252">
    <property type="component" value="Unassembled WGS sequence"/>
</dbReference>
<evidence type="ECO:0000313" key="3">
    <source>
        <dbReference type="Proteomes" id="UP001054252"/>
    </source>
</evidence>
<gene>
    <name evidence="2" type="ORF">SLEP1_g7469</name>
</gene>
<feature type="region of interest" description="Disordered" evidence="1">
    <location>
        <begin position="1"/>
        <end position="28"/>
    </location>
</feature>
<evidence type="ECO:0000256" key="1">
    <source>
        <dbReference type="SAM" id="MobiDB-lite"/>
    </source>
</evidence>
<name>A0AAV5HYP5_9ROSI</name>
<sequence>MGSMVAAKTQEDLGEDRLLNLPHGGKMEQRAEIKENHEEAHMHLIHSR</sequence>
<organism evidence="2 3">
    <name type="scientific">Rubroshorea leprosula</name>
    <dbReference type="NCBI Taxonomy" id="152421"/>
    <lineage>
        <taxon>Eukaryota</taxon>
        <taxon>Viridiplantae</taxon>
        <taxon>Streptophyta</taxon>
        <taxon>Embryophyta</taxon>
        <taxon>Tracheophyta</taxon>
        <taxon>Spermatophyta</taxon>
        <taxon>Magnoliopsida</taxon>
        <taxon>eudicotyledons</taxon>
        <taxon>Gunneridae</taxon>
        <taxon>Pentapetalae</taxon>
        <taxon>rosids</taxon>
        <taxon>malvids</taxon>
        <taxon>Malvales</taxon>
        <taxon>Dipterocarpaceae</taxon>
        <taxon>Rubroshorea</taxon>
    </lineage>
</organism>
<proteinExistence type="predicted"/>
<evidence type="ECO:0000313" key="2">
    <source>
        <dbReference type="EMBL" id="GKU93918.1"/>
    </source>
</evidence>
<dbReference type="AlphaFoldDB" id="A0AAV5HYP5"/>
<dbReference type="EMBL" id="BPVZ01000007">
    <property type="protein sequence ID" value="GKU93918.1"/>
    <property type="molecule type" value="Genomic_DNA"/>
</dbReference>